<feature type="domain" description="C2H2-type" evidence="2">
    <location>
        <begin position="141"/>
        <end position="164"/>
    </location>
</feature>
<dbReference type="InterPro" id="IPR013087">
    <property type="entry name" value="Znf_C2H2_type"/>
</dbReference>
<evidence type="ECO:0000313" key="4">
    <source>
        <dbReference type="Proteomes" id="UP000250140"/>
    </source>
</evidence>
<protein>
    <recommendedName>
        <fullName evidence="2">C2H2-type domain-containing protein</fullName>
    </recommendedName>
</protein>
<dbReference type="OrthoDB" id="3801225at2759"/>
<accession>A0A8E2JX34</accession>
<organism evidence="3 4">
    <name type="scientific">Glonium stellatum</name>
    <dbReference type="NCBI Taxonomy" id="574774"/>
    <lineage>
        <taxon>Eukaryota</taxon>
        <taxon>Fungi</taxon>
        <taxon>Dikarya</taxon>
        <taxon>Ascomycota</taxon>
        <taxon>Pezizomycotina</taxon>
        <taxon>Dothideomycetes</taxon>
        <taxon>Pleosporomycetidae</taxon>
        <taxon>Gloniales</taxon>
        <taxon>Gloniaceae</taxon>
        <taxon>Glonium</taxon>
    </lineage>
</organism>
<dbReference type="Proteomes" id="UP000250140">
    <property type="component" value="Unassembled WGS sequence"/>
</dbReference>
<feature type="compositionally biased region" description="Low complexity" evidence="1">
    <location>
        <begin position="1"/>
        <end position="30"/>
    </location>
</feature>
<dbReference type="EMBL" id="KV748817">
    <property type="protein sequence ID" value="OCL12890.1"/>
    <property type="molecule type" value="Genomic_DNA"/>
</dbReference>
<dbReference type="AlphaFoldDB" id="A0A8E2JX34"/>
<sequence length="508" mass="55266">MHSERYSQISSSISSDSVVSDSWDRSASSDYGGGLPFPVNSSQSSQSSSWSARDNQNQNYSPSSLKVVVEAPLNNAGLATPATHGHLNGNPSSSSLPVPAASDFCVCPFCAELDINGGAKRPSDLRRHLKKFHNTNAGWVCPIMGCELVFDWPAAYETHMKEAHAGLHLPATEVMVQLHTQVVFACGFVQCKKIFETPNDGDATPIAKNYFDHVARHIKEGASISDWSYTTRIHNLLRQQPVEWPWKEATSKEVRKRLIWQPHNSSVLRRKLECRVIGNVQTFMQIAVVLGSPPYSEPNSPQFVYPGFTSPTLDGMVSAWQTQSGSTPLSPNMNSMHAASYPLPSSIAATPVHGNPTHPSISQGQYPAISLPHASGWNSSCTGLHATSSPQTTGQPHVAQHVQAATAVPLLGYDAYNSGQRDNMLSMPQHPLGQWSGSDSLGRWPSQDEVIADITNRTPGQRLLLKAKRSIETFRGRKFSTMQGNGNDMSVNTPPMPTGLPTRYNATG</sequence>
<evidence type="ECO:0000313" key="3">
    <source>
        <dbReference type="EMBL" id="OCL12890.1"/>
    </source>
</evidence>
<feature type="region of interest" description="Disordered" evidence="1">
    <location>
        <begin position="1"/>
        <end position="59"/>
    </location>
</feature>
<reference evidence="3 4" key="1">
    <citation type="journal article" date="2016" name="Nat. Commun.">
        <title>Ectomycorrhizal ecology is imprinted in the genome of the dominant symbiotic fungus Cenococcum geophilum.</title>
        <authorList>
            <consortium name="DOE Joint Genome Institute"/>
            <person name="Peter M."/>
            <person name="Kohler A."/>
            <person name="Ohm R.A."/>
            <person name="Kuo A."/>
            <person name="Krutzmann J."/>
            <person name="Morin E."/>
            <person name="Arend M."/>
            <person name="Barry K.W."/>
            <person name="Binder M."/>
            <person name="Choi C."/>
            <person name="Clum A."/>
            <person name="Copeland A."/>
            <person name="Grisel N."/>
            <person name="Haridas S."/>
            <person name="Kipfer T."/>
            <person name="LaButti K."/>
            <person name="Lindquist E."/>
            <person name="Lipzen A."/>
            <person name="Maire R."/>
            <person name="Meier B."/>
            <person name="Mihaltcheva S."/>
            <person name="Molinier V."/>
            <person name="Murat C."/>
            <person name="Poggeler S."/>
            <person name="Quandt C.A."/>
            <person name="Sperisen C."/>
            <person name="Tritt A."/>
            <person name="Tisserant E."/>
            <person name="Crous P.W."/>
            <person name="Henrissat B."/>
            <person name="Nehls U."/>
            <person name="Egli S."/>
            <person name="Spatafora J.W."/>
            <person name="Grigoriev I.V."/>
            <person name="Martin F.M."/>
        </authorList>
    </citation>
    <scope>NUCLEOTIDE SEQUENCE [LARGE SCALE GENOMIC DNA]</scope>
    <source>
        <strain evidence="3 4">CBS 207.34</strain>
    </source>
</reference>
<keyword evidence="4" id="KW-1185">Reference proteome</keyword>
<evidence type="ECO:0000259" key="2">
    <source>
        <dbReference type="PROSITE" id="PS00028"/>
    </source>
</evidence>
<feature type="compositionally biased region" description="Polar residues" evidence="1">
    <location>
        <begin position="480"/>
        <end position="493"/>
    </location>
</feature>
<feature type="region of interest" description="Disordered" evidence="1">
    <location>
        <begin position="479"/>
        <end position="508"/>
    </location>
</feature>
<proteinExistence type="predicted"/>
<dbReference type="PROSITE" id="PS00028">
    <property type="entry name" value="ZINC_FINGER_C2H2_1"/>
    <property type="match status" value="1"/>
</dbReference>
<name>A0A8E2JX34_9PEZI</name>
<dbReference type="SMART" id="SM00355">
    <property type="entry name" value="ZnF_C2H2"/>
    <property type="match status" value="2"/>
</dbReference>
<evidence type="ECO:0000256" key="1">
    <source>
        <dbReference type="SAM" id="MobiDB-lite"/>
    </source>
</evidence>
<feature type="compositionally biased region" description="Low complexity" evidence="1">
    <location>
        <begin position="41"/>
        <end position="51"/>
    </location>
</feature>
<gene>
    <name evidence="3" type="ORF">AOQ84DRAFT_226776</name>
</gene>